<dbReference type="GO" id="GO:0003677">
    <property type="term" value="F:DNA binding"/>
    <property type="evidence" value="ECO:0007669"/>
    <property type="project" value="InterPro"/>
</dbReference>
<dbReference type="Proteomes" id="UP000207598">
    <property type="component" value="Unassembled WGS sequence"/>
</dbReference>
<dbReference type="EMBL" id="FXYF01000031">
    <property type="protein sequence ID" value="SMX50882.1"/>
    <property type="molecule type" value="Genomic_DNA"/>
</dbReference>
<dbReference type="InterPro" id="IPR012337">
    <property type="entry name" value="RNaseH-like_sf"/>
</dbReference>
<protein>
    <submittedName>
        <fullName evidence="3">Bacteriophage Mu transposase</fullName>
    </submittedName>
</protein>
<keyword evidence="4" id="KW-1185">Reference proteome</keyword>
<dbReference type="Gene3D" id="1.10.10.60">
    <property type="entry name" value="Homeodomain-like"/>
    <property type="match status" value="1"/>
</dbReference>
<dbReference type="SUPFAM" id="SSF53098">
    <property type="entry name" value="Ribonuclease H-like"/>
    <property type="match status" value="1"/>
</dbReference>
<dbReference type="InterPro" id="IPR001584">
    <property type="entry name" value="Integrase_cat-core"/>
</dbReference>
<evidence type="ECO:0000259" key="2">
    <source>
        <dbReference type="PROSITE" id="PS51702"/>
    </source>
</evidence>
<evidence type="ECO:0000313" key="4">
    <source>
        <dbReference type="Proteomes" id="UP000207598"/>
    </source>
</evidence>
<dbReference type="AlphaFoldDB" id="A0A238L929"/>
<dbReference type="InterPro" id="IPR036397">
    <property type="entry name" value="RNaseH_sf"/>
</dbReference>
<feature type="domain" description="HTH Mu-type" evidence="2">
    <location>
        <begin position="1"/>
        <end position="38"/>
    </location>
</feature>
<dbReference type="Gene3D" id="3.30.420.10">
    <property type="entry name" value="Ribonuclease H-like superfamily/Ribonuclease H"/>
    <property type="match status" value="1"/>
</dbReference>
<dbReference type="InterPro" id="IPR003314">
    <property type="entry name" value="Mu-type_HTH"/>
</dbReference>
<name>A0A238L929_9RHOB</name>
<evidence type="ECO:0000259" key="1">
    <source>
        <dbReference type="PROSITE" id="PS50994"/>
    </source>
</evidence>
<feature type="domain" description="Integrase catalytic" evidence="1">
    <location>
        <begin position="211"/>
        <end position="306"/>
    </location>
</feature>
<evidence type="ECO:0000313" key="3">
    <source>
        <dbReference type="EMBL" id="SMX50882.1"/>
    </source>
</evidence>
<dbReference type="GO" id="GO:0004803">
    <property type="term" value="F:transposase activity"/>
    <property type="evidence" value="ECO:0007669"/>
    <property type="project" value="InterPro"/>
</dbReference>
<accession>A0A238L929</accession>
<dbReference type="Pfam" id="PF02914">
    <property type="entry name" value="DDE_2"/>
    <property type="match status" value="1"/>
</dbReference>
<dbReference type="PROSITE" id="PS51702">
    <property type="entry name" value="HTH_MU"/>
    <property type="match status" value="1"/>
</dbReference>
<dbReference type="GO" id="GO:0015074">
    <property type="term" value="P:DNA integration"/>
    <property type="evidence" value="ECO:0007669"/>
    <property type="project" value="InterPro"/>
</dbReference>
<dbReference type="PROSITE" id="PS50994">
    <property type="entry name" value="INTEGRASE"/>
    <property type="match status" value="1"/>
</dbReference>
<dbReference type="InterPro" id="IPR015126">
    <property type="entry name" value="Mu_I-gamma"/>
</dbReference>
<reference evidence="3 4" key="1">
    <citation type="submission" date="2017-05" db="EMBL/GenBank/DDBJ databases">
        <authorList>
            <person name="Song R."/>
            <person name="Chenine A.L."/>
            <person name="Ruprecht R.M."/>
        </authorList>
    </citation>
    <scope>NUCLEOTIDE SEQUENCE [LARGE SCALE GENOMIC DNA]</scope>
    <source>
        <strain evidence="3 4">CECT 8898</strain>
    </source>
</reference>
<organism evidence="3 4">
    <name type="scientific">Maliponia aquimaris</name>
    <dbReference type="NCBI Taxonomy" id="1673631"/>
    <lineage>
        <taxon>Bacteria</taxon>
        <taxon>Pseudomonadati</taxon>
        <taxon>Pseudomonadota</taxon>
        <taxon>Alphaproteobacteria</taxon>
        <taxon>Rhodobacterales</taxon>
        <taxon>Paracoccaceae</taxon>
        <taxon>Maliponia</taxon>
    </lineage>
</organism>
<dbReference type="InterPro" id="IPR004189">
    <property type="entry name" value="Phage_Mu_transposase"/>
</dbReference>
<dbReference type="GO" id="GO:0006313">
    <property type="term" value="P:DNA transposition"/>
    <property type="evidence" value="ECO:0007669"/>
    <property type="project" value="InterPro"/>
</dbReference>
<sequence length="617" mass="69671">MRNLGVDLRPAGKRFVFHLSDLPEDTRQAYLDRQAEEAEFDPGQYDDAAHVRLAAETFDTRRRAQENAAKLLFIVQRERAGMSWPQIEAAGKKAFRDFPTRNTMKDWKAKTEGVDPANWAPALAPGWRGGSERHPVSPDAWEMLCACVYFGGKNGTGQPLKAAYQKVAETAATMGWDWPPLYTIRRRWKEMDPIERLAMELGEERAKAMLRLSQPQSAHHMAANDLWDGDGREFKVRCIWPDGYVGCPVVVALVDRASRKTVGWAVGKSENADVTEAAVTTACETHGRPIKIRFDNGGAFNSKRIAGGRHPFFRRKQMKDADWEKPGVLSILQIELANTGVAAKKSNLQENVWSHLCRTDNDPLFHGAQRPGPNDPDGGKGAPIPIEEFERVLAKSIADLNASTDNRVKGLRKGESRDMAFERLSQDRPARIVTPLMKRRLGMVWKRKTVQPDGRIRFDDGFFGDASTQGVMLNFVGKQVLVGFNPNDFNQPAMVCTWEGSDEPGRLLLETLPNVVETAHGSEEGRRADATEKRRIREIFRKLKAQYPERRLDDLKIMLRAQLQEDRPKRDLSDAKVLELPRREGFVPEVAEVEYRPTAQQMKNWADAQARRAADRP</sequence>
<proteinExistence type="predicted"/>
<gene>
    <name evidence="3" type="ORF">MAA8898_05084</name>
</gene>
<dbReference type="Pfam" id="PF09039">
    <property type="entry name" value="HTH_Tnp_Mu_2"/>
    <property type="match status" value="1"/>
</dbReference>